<evidence type="ECO:0000313" key="10">
    <source>
        <dbReference type="Proteomes" id="UP000324748"/>
    </source>
</evidence>
<dbReference type="PANTHER" id="PTHR23041:SF78">
    <property type="entry name" value="E3 UBIQUITIN-PROTEIN LIGASE RNF4"/>
    <property type="match status" value="1"/>
</dbReference>
<dbReference type="Proteomes" id="UP000324748">
    <property type="component" value="Unassembled WGS sequence"/>
</dbReference>
<dbReference type="EMBL" id="VDEP01000372">
    <property type="protein sequence ID" value="KAA1095368.1"/>
    <property type="molecule type" value="Genomic_DNA"/>
</dbReference>
<dbReference type="Gene3D" id="3.30.40.10">
    <property type="entry name" value="Zinc/RING finger domain, C3HC4 (zinc finger)"/>
    <property type="match status" value="1"/>
</dbReference>
<feature type="compositionally biased region" description="Basic and acidic residues" evidence="5">
    <location>
        <begin position="102"/>
        <end position="122"/>
    </location>
</feature>
<comment type="caution">
    <text evidence="8">The sequence shown here is derived from an EMBL/GenBank/DDBJ whole genome shotgun (WGS) entry which is preliminary data.</text>
</comment>
<dbReference type="InterPro" id="IPR013083">
    <property type="entry name" value="Znf_RING/FYVE/PHD"/>
</dbReference>
<dbReference type="Proteomes" id="UP000325313">
    <property type="component" value="Unassembled WGS sequence"/>
</dbReference>
<dbReference type="InterPro" id="IPR001841">
    <property type="entry name" value="Znf_RING"/>
</dbReference>
<accession>A0A5B0P5C6</accession>
<feature type="signal peptide" evidence="6">
    <location>
        <begin position="1"/>
        <end position="19"/>
    </location>
</feature>
<feature type="chain" id="PRO_5033845395" description="RING-type domain-containing protein" evidence="6">
    <location>
        <begin position="20"/>
        <end position="266"/>
    </location>
</feature>
<dbReference type="PROSITE" id="PS50089">
    <property type="entry name" value="ZF_RING_2"/>
    <property type="match status" value="1"/>
</dbReference>
<evidence type="ECO:0000259" key="7">
    <source>
        <dbReference type="PROSITE" id="PS50089"/>
    </source>
</evidence>
<evidence type="ECO:0000256" key="5">
    <source>
        <dbReference type="SAM" id="MobiDB-lite"/>
    </source>
</evidence>
<organism evidence="8 11">
    <name type="scientific">Puccinia graminis f. sp. tritici</name>
    <dbReference type="NCBI Taxonomy" id="56615"/>
    <lineage>
        <taxon>Eukaryota</taxon>
        <taxon>Fungi</taxon>
        <taxon>Dikarya</taxon>
        <taxon>Basidiomycota</taxon>
        <taxon>Pucciniomycotina</taxon>
        <taxon>Pucciniomycetes</taxon>
        <taxon>Pucciniales</taxon>
        <taxon>Pucciniaceae</taxon>
        <taxon>Puccinia</taxon>
    </lineage>
</organism>
<evidence type="ECO:0000313" key="8">
    <source>
        <dbReference type="EMBL" id="KAA1095368.1"/>
    </source>
</evidence>
<feature type="compositionally biased region" description="Acidic residues" evidence="5">
    <location>
        <begin position="36"/>
        <end position="52"/>
    </location>
</feature>
<feature type="domain" description="RING-type" evidence="7">
    <location>
        <begin position="185"/>
        <end position="244"/>
    </location>
</feature>
<dbReference type="EMBL" id="VSWC01000054">
    <property type="protein sequence ID" value="KAA1099705.1"/>
    <property type="molecule type" value="Genomic_DNA"/>
</dbReference>
<keyword evidence="6" id="KW-0732">Signal</keyword>
<feature type="compositionally biased region" description="Polar residues" evidence="5">
    <location>
        <begin position="24"/>
        <end position="35"/>
    </location>
</feature>
<dbReference type="InterPro" id="IPR018957">
    <property type="entry name" value="Znf_C3HC4_RING-type"/>
</dbReference>
<protein>
    <recommendedName>
        <fullName evidence="7">RING-type domain-containing protein</fullName>
    </recommendedName>
</protein>
<evidence type="ECO:0000256" key="6">
    <source>
        <dbReference type="SAM" id="SignalP"/>
    </source>
</evidence>
<keyword evidence="2 4" id="KW-0863">Zinc-finger</keyword>
<feature type="compositionally biased region" description="Polar residues" evidence="5">
    <location>
        <begin position="68"/>
        <end position="80"/>
    </location>
</feature>
<evidence type="ECO:0000256" key="1">
    <source>
        <dbReference type="ARBA" id="ARBA00022723"/>
    </source>
</evidence>
<dbReference type="Pfam" id="PF00097">
    <property type="entry name" value="zf-C3HC4"/>
    <property type="match status" value="1"/>
</dbReference>
<proteinExistence type="predicted"/>
<feature type="compositionally biased region" description="Polar residues" evidence="5">
    <location>
        <begin position="124"/>
        <end position="170"/>
    </location>
</feature>
<feature type="region of interest" description="Disordered" evidence="5">
    <location>
        <begin position="24"/>
        <end position="176"/>
    </location>
</feature>
<evidence type="ECO:0000313" key="9">
    <source>
        <dbReference type="EMBL" id="KAA1099705.1"/>
    </source>
</evidence>
<dbReference type="OrthoDB" id="6270329at2759"/>
<gene>
    <name evidence="9" type="ORF">PGT21_017558</name>
    <name evidence="8" type="ORF">PGTUg99_025830</name>
</gene>
<dbReference type="GO" id="GO:0008270">
    <property type="term" value="F:zinc ion binding"/>
    <property type="evidence" value="ECO:0007669"/>
    <property type="project" value="UniProtKB-KW"/>
</dbReference>
<evidence type="ECO:0000313" key="11">
    <source>
        <dbReference type="Proteomes" id="UP000325313"/>
    </source>
</evidence>
<name>A0A5B0P5C6_PUCGR</name>
<keyword evidence="3" id="KW-0862">Zinc</keyword>
<keyword evidence="1" id="KW-0479">Metal-binding</keyword>
<dbReference type="AlphaFoldDB" id="A0A5B0P5C6"/>
<dbReference type="SMART" id="SM00184">
    <property type="entry name" value="RING"/>
    <property type="match status" value="1"/>
</dbReference>
<reference evidence="10 11" key="1">
    <citation type="submission" date="2019-05" db="EMBL/GenBank/DDBJ databases">
        <title>Emergence of the Ug99 lineage of the wheat stem rust pathogen through somatic hybridization.</title>
        <authorList>
            <person name="Li F."/>
            <person name="Upadhyaya N.M."/>
            <person name="Sperschneider J."/>
            <person name="Matny O."/>
            <person name="Nguyen-Phuc H."/>
            <person name="Mago R."/>
            <person name="Raley C."/>
            <person name="Miller M.E."/>
            <person name="Silverstein K.A.T."/>
            <person name="Henningsen E."/>
            <person name="Hirsch C.D."/>
            <person name="Visser B."/>
            <person name="Pretorius Z.A."/>
            <person name="Steffenson B.J."/>
            <person name="Schwessinger B."/>
            <person name="Dodds P.N."/>
            <person name="Figueroa M."/>
        </authorList>
    </citation>
    <scope>NUCLEOTIDE SEQUENCE [LARGE SCALE GENOMIC DNA]</scope>
    <source>
        <strain evidence="9">21-0</strain>
        <strain evidence="8 11">Ug99</strain>
    </source>
</reference>
<evidence type="ECO:0000256" key="4">
    <source>
        <dbReference type="PROSITE-ProRule" id="PRU00175"/>
    </source>
</evidence>
<dbReference type="SUPFAM" id="SSF57850">
    <property type="entry name" value="RING/U-box"/>
    <property type="match status" value="1"/>
</dbReference>
<evidence type="ECO:0000256" key="2">
    <source>
        <dbReference type="ARBA" id="ARBA00022771"/>
    </source>
</evidence>
<sequence>MHSLFQLAGSLTVVHLISGSSTMAHSTASCSSGSDTELDLWAEFPDAGEDGPSEDKPPIGQDGPSENKPPTGQPADQSLDTPHRIKRSSSTEETSMNPIPHKSSEKRPREPDDQDKPNDRPLKIQSTPSHSPQTQKPSKTSPMNPKSSPNNRKGSPMNPKSSPINPSAATKTEDSDSQSLGNLTCAICLSAPSPAVVTKCGHVTCGECLASSIVSQHNSSYGVFPPFLQPVGARINNGQCPVCRAPLVGGWGTAMRGVILKVGKAP</sequence>
<dbReference type="InterPro" id="IPR047134">
    <property type="entry name" value="RNF4"/>
</dbReference>
<dbReference type="PANTHER" id="PTHR23041">
    <property type="entry name" value="RING FINGER DOMAIN-CONTAINING"/>
    <property type="match status" value="1"/>
</dbReference>
<keyword evidence="10" id="KW-1185">Reference proteome</keyword>
<evidence type="ECO:0000256" key="3">
    <source>
        <dbReference type="ARBA" id="ARBA00022833"/>
    </source>
</evidence>